<evidence type="ECO:0000256" key="2">
    <source>
        <dbReference type="SAM" id="Phobius"/>
    </source>
</evidence>
<organism evidence="3 4">
    <name type="scientific">Paractinoplanes tereljensis</name>
    <dbReference type="NCBI Taxonomy" id="571912"/>
    <lineage>
        <taxon>Bacteria</taxon>
        <taxon>Bacillati</taxon>
        <taxon>Actinomycetota</taxon>
        <taxon>Actinomycetes</taxon>
        <taxon>Micromonosporales</taxon>
        <taxon>Micromonosporaceae</taxon>
        <taxon>Paractinoplanes</taxon>
    </lineage>
</organism>
<gene>
    <name evidence="3" type="ORF">Ate02nite_33880</name>
</gene>
<keyword evidence="2" id="KW-1133">Transmembrane helix</keyword>
<evidence type="ECO:0000313" key="3">
    <source>
        <dbReference type="EMBL" id="GIF20658.1"/>
    </source>
</evidence>
<name>A0A919TRT9_9ACTN</name>
<evidence type="ECO:0000313" key="4">
    <source>
        <dbReference type="Proteomes" id="UP000623608"/>
    </source>
</evidence>
<keyword evidence="2" id="KW-0812">Transmembrane</keyword>
<keyword evidence="4" id="KW-1185">Reference proteome</keyword>
<evidence type="ECO:0000256" key="1">
    <source>
        <dbReference type="SAM" id="MobiDB-lite"/>
    </source>
</evidence>
<protein>
    <recommendedName>
        <fullName evidence="5">DUF5666 domain-containing protein</fullName>
    </recommendedName>
</protein>
<proteinExistence type="predicted"/>
<feature type="region of interest" description="Disordered" evidence="1">
    <location>
        <begin position="184"/>
        <end position="203"/>
    </location>
</feature>
<dbReference type="EMBL" id="BOMY01000022">
    <property type="protein sequence ID" value="GIF20658.1"/>
    <property type="molecule type" value="Genomic_DNA"/>
</dbReference>
<feature type="transmembrane region" description="Helical" evidence="2">
    <location>
        <begin position="40"/>
        <end position="62"/>
    </location>
</feature>
<accession>A0A919TRT9</accession>
<reference evidence="3" key="1">
    <citation type="submission" date="2021-01" db="EMBL/GenBank/DDBJ databases">
        <title>Whole genome shotgun sequence of Actinoplanes tereljensis NBRC 105297.</title>
        <authorList>
            <person name="Komaki H."/>
            <person name="Tamura T."/>
        </authorList>
    </citation>
    <scope>NUCLEOTIDE SEQUENCE</scope>
    <source>
        <strain evidence="3">NBRC 105297</strain>
    </source>
</reference>
<comment type="caution">
    <text evidence="3">The sequence shown here is derived from an EMBL/GenBank/DDBJ whole genome shotgun (WGS) entry which is preliminary data.</text>
</comment>
<keyword evidence="2" id="KW-0472">Membrane</keyword>
<dbReference type="AlphaFoldDB" id="A0A919TRT9"/>
<feature type="region of interest" description="Disordered" evidence="1">
    <location>
        <begin position="1"/>
        <end position="25"/>
    </location>
</feature>
<evidence type="ECO:0008006" key="5">
    <source>
        <dbReference type="Google" id="ProtNLM"/>
    </source>
</evidence>
<dbReference type="Proteomes" id="UP000623608">
    <property type="component" value="Unassembled WGS sequence"/>
</dbReference>
<sequence length="203" mass="19640">MNRMNDDTAIISTIPTDPELDDPRDDDLAKELAKAAPKKWWNKATIVLAASALLVGGFVGGLQAQKQWGTSSTNAAGGARAGGFGAGGTGTGAGRYGGGTGTGAGAYGGGFPGGGTGTAPQAGATTAAAAGTTGTVKLVNGTTIYVQTPDGDVVTVKTDGKTSVSTATKGKLSDVKAGQSITVEGATGTDGTVTATSVTSTPK</sequence>